<evidence type="ECO:0000256" key="8">
    <source>
        <dbReference type="SAM" id="MobiDB-lite"/>
    </source>
</evidence>
<evidence type="ECO:0000313" key="11">
    <source>
        <dbReference type="EMBL" id="MBB4681673.1"/>
    </source>
</evidence>
<name>A0A7W7CI61_9PSEU</name>
<feature type="domain" description="Acyl-CoA thioesterase 2 C-terminal" evidence="9">
    <location>
        <begin position="185"/>
        <end position="310"/>
    </location>
</feature>
<dbReference type="Proteomes" id="UP000533598">
    <property type="component" value="Unassembled WGS sequence"/>
</dbReference>
<feature type="region of interest" description="Disordered" evidence="8">
    <location>
        <begin position="1"/>
        <end position="23"/>
    </location>
</feature>
<keyword evidence="3 11" id="KW-0378">Hydrolase</keyword>
<gene>
    <name evidence="11" type="ORF">HNR67_007791</name>
</gene>
<evidence type="ECO:0000256" key="6">
    <source>
        <dbReference type="ARBA" id="ARBA00071120"/>
    </source>
</evidence>
<comment type="subunit">
    <text evidence="2">Homotetramer.</text>
</comment>
<evidence type="ECO:0000313" key="12">
    <source>
        <dbReference type="Proteomes" id="UP000533598"/>
    </source>
</evidence>
<evidence type="ECO:0000259" key="10">
    <source>
        <dbReference type="Pfam" id="PF13622"/>
    </source>
</evidence>
<dbReference type="FunFam" id="2.40.160.210:FF:000001">
    <property type="entry name" value="Acyl-CoA thioesterase II"/>
    <property type="match status" value="1"/>
</dbReference>
<evidence type="ECO:0000256" key="1">
    <source>
        <dbReference type="ARBA" id="ARBA00006538"/>
    </source>
</evidence>
<comment type="caution">
    <text evidence="11">The sequence shown here is derived from an EMBL/GenBank/DDBJ whole genome shotgun (WGS) entry which is preliminary data.</text>
</comment>
<dbReference type="SUPFAM" id="SSF54637">
    <property type="entry name" value="Thioesterase/thiol ester dehydrase-isomerase"/>
    <property type="match status" value="2"/>
</dbReference>
<evidence type="ECO:0000256" key="3">
    <source>
        <dbReference type="ARBA" id="ARBA00022801"/>
    </source>
</evidence>
<dbReference type="PANTHER" id="PTHR11066">
    <property type="entry name" value="ACYL-COA THIOESTERASE"/>
    <property type="match status" value="1"/>
</dbReference>
<dbReference type="InterPro" id="IPR042171">
    <property type="entry name" value="Acyl-CoA_hotdog"/>
</dbReference>
<sequence>MTEAARAAAADPSGVQGAHPAPLALDGVPHGQPILDRLVALLDLEKIEENIFRGVSPSVSPTRVFGGQVAGQALVAAGRTVPPERKVHSLHAYFIRGGDPRVPIVYEVDRIRDGRSFTTRRVVAVQHGKAIFSLSASFQVVEEGLEHANEMPKVAAPETLPTYAERTAPYREQLKAWATMPRPIDVRYVTDPPWVSKDSGPRPEANNQVWMRADGKLPDDDLLHVCLLAYCSDMTLLDGVLARHGLNWGSDGVIGASLDHAMWFHRPFRADEWLLYDCVSPSASGGRGLATGRFFSADGQLVATVVQEGLMRLATESPL</sequence>
<dbReference type="CDD" id="cd03445">
    <property type="entry name" value="Thioesterase_II_repeat2"/>
    <property type="match status" value="1"/>
</dbReference>
<comment type="similarity">
    <text evidence="1">Belongs to the C/M/P thioester hydrolase family.</text>
</comment>
<dbReference type="InterPro" id="IPR025652">
    <property type="entry name" value="TesB_C"/>
</dbReference>
<organism evidence="11 12">
    <name type="scientific">Crossiella cryophila</name>
    <dbReference type="NCBI Taxonomy" id="43355"/>
    <lineage>
        <taxon>Bacteria</taxon>
        <taxon>Bacillati</taxon>
        <taxon>Actinomycetota</taxon>
        <taxon>Actinomycetes</taxon>
        <taxon>Pseudonocardiales</taxon>
        <taxon>Pseudonocardiaceae</taxon>
        <taxon>Crossiella</taxon>
    </lineage>
</organism>
<dbReference type="EMBL" id="JACHMH010000001">
    <property type="protein sequence ID" value="MBB4681673.1"/>
    <property type="molecule type" value="Genomic_DNA"/>
</dbReference>
<dbReference type="GO" id="GO:0009062">
    <property type="term" value="P:fatty acid catabolic process"/>
    <property type="evidence" value="ECO:0007669"/>
    <property type="project" value="TreeGrafter"/>
</dbReference>
<keyword evidence="4" id="KW-0443">Lipid metabolism</keyword>
<dbReference type="InterPro" id="IPR029069">
    <property type="entry name" value="HotDog_dom_sf"/>
</dbReference>
<dbReference type="CDD" id="cd03444">
    <property type="entry name" value="Thioesterase_II_repeat1"/>
    <property type="match status" value="1"/>
</dbReference>
<evidence type="ECO:0000256" key="4">
    <source>
        <dbReference type="ARBA" id="ARBA00023098"/>
    </source>
</evidence>
<dbReference type="Pfam" id="PF13622">
    <property type="entry name" value="4HBT_3"/>
    <property type="match status" value="1"/>
</dbReference>
<comment type="catalytic activity">
    <reaction evidence="5">
        <text>a fatty acyl-CoA + H2O = a fatty acid + CoA + H(+)</text>
        <dbReference type="Rhea" id="RHEA:16781"/>
        <dbReference type="ChEBI" id="CHEBI:15377"/>
        <dbReference type="ChEBI" id="CHEBI:15378"/>
        <dbReference type="ChEBI" id="CHEBI:28868"/>
        <dbReference type="ChEBI" id="CHEBI:57287"/>
        <dbReference type="ChEBI" id="CHEBI:77636"/>
        <dbReference type="EC" id="3.1.2.20"/>
    </reaction>
    <physiologicalReaction direction="left-to-right" evidence="5">
        <dbReference type="Rhea" id="RHEA:16782"/>
    </physiologicalReaction>
</comment>
<dbReference type="PANTHER" id="PTHR11066:SF34">
    <property type="entry name" value="ACYL-COENZYME A THIOESTERASE 8"/>
    <property type="match status" value="1"/>
</dbReference>
<proteinExistence type="inferred from homology"/>
<evidence type="ECO:0000259" key="9">
    <source>
        <dbReference type="Pfam" id="PF02551"/>
    </source>
</evidence>
<dbReference type="RefSeq" id="WP_185008418.1">
    <property type="nucleotide sequence ID" value="NZ_BAAAUI010000014.1"/>
</dbReference>
<evidence type="ECO:0000256" key="2">
    <source>
        <dbReference type="ARBA" id="ARBA00011881"/>
    </source>
</evidence>
<dbReference type="InterPro" id="IPR049449">
    <property type="entry name" value="TesB_ACOT8-like_N"/>
</dbReference>
<dbReference type="Pfam" id="PF02551">
    <property type="entry name" value="Acyl_CoA_thio"/>
    <property type="match status" value="1"/>
</dbReference>
<protein>
    <recommendedName>
        <fullName evidence="6">Acyl-CoA thioesterase 2</fullName>
    </recommendedName>
    <alternativeName>
        <fullName evidence="7">Thioesterase II</fullName>
    </alternativeName>
</protein>
<feature type="domain" description="Acyl-CoA thioesterase-like N-terminal HotDog" evidence="10">
    <location>
        <begin position="63"/>
        <end position="139"/>
    </location>
</feature>
<reference evidence="11 12" key="1">
    <citation type="submission" date="2020-08" db="EMBL/GenBank/DDBJ databases">
        <title>Sequencing the genomes of 1000 actinobacteria strains.</title>
        <authorList>
            <person name="Klenk H.-P."/>
        </authorList>
    </citation>
    <scope>NUCLEOTIDE SEQUENCE [LARGE SCALE GENOMIC DNA]</scope>
    <source>
        <strain evidence="11 12">DSM 44230</strain>
    </source>
</reference>
<dbReference type="InterPro" id="IPR003703">
    <property type="entry name" value="Acyl_CoA_thio"/>
</dbReference>
<evidence type="ECO:0000256" key="5">
    <source>
        <dbReference type="ARBA" id="ARBA00050943"/>
    </source>
</evidence>
<keyword evidence="12" id="KW-1185">Reference proteome</keyword>
<dbReference type="AlphaFoldDB" id="A0A7W7CI61"/>
<evidence type="ECO:0000256" key="7">
    <source>
        <dbReference type="ARBA" id="ARBA00079653"/>
    </source>
</evidence>
<dbReference type="Gene3D" id="2.40.160.210">
    <property type="entry name" value="Acyl-CoA thioesterase, double hotdog domain"/>
    <property type="match status" value="1"/>
</dbReference>
<dbReference type="GO" id="GO:0006637">
    <property type="term" value="P:acyl-CoA metabolic process"/>
    <property type="evidence" value="ECO:0007669"/>
    <property type="project" value="InterPro"/>
</dbReference>
<accession>A0A7W7CI61</accession>
<dbReference type="GO" id="GO:0047617">
    <property type="term" value="F:fatty acyl-CoA hydrolase activity"/>
    <property type="evidence" value="ECO:0007669"/>
    <property type="project" value="UniProtKB-EC"/>
</dbReference>
<dbReference type="NCBIfam" id="TIGR00189">
    <property type="entry name" value="tesB"/>
    <property type="match status" value="1"/>
</dbReference>